<evidence type="ECO:0000259" key="3">
    <source>
        <dbReference type="Pfam" id="PF19829"/>
    </source>
</evidence>
<accession>A0ABT3ZZZ4</accession>
<reference evidence="4 5" key="1">
    <citation type="submission" date="2022-11" db="EMBL/GenBank/DDBJ databases">
        <title>Minimal conservation of predation-associated metabolite biosynthetic gene clusters underscores biosynthetic potential of Myxococcota including descriptions for ten novel species: Archangium lansinium sp. nov., Myxococcus landrumus sp. nov., Nannocystis bai.</title>
        <authorList>
            <person name="Ahearne A."/>
            <person name="Stevens C."/>
            <person name="Phillips K."/>
        </authorList>
    </citation>
    <scope>NUCLEOTIDE SEQUENCE [LARGE SCALE GENOMIC DNA]</scope>
    <source>
        <strain evidence="4 5">MIWBW</strain>
    </source>
</reference>
<feature type="compositionally biased region" description="Pro residues" evidence="1">
    <location>
        <begin position="144"/>
        <end position="158"/>
    </location>
</feature>
<evidence type="ECO:0000256" key="1">
    <source>
        <dbReference type="SAM" id="MobiDB-lite"/>
    </source>
</evidence>
<protein>
    <submittedName>
        <fullName evidence="4">DUF6310 domain-containing protein</fullName>
    </submittedName>
</protein>
<name>A0ABT3ZZZ4_9BACT</name>
<proteinExistence type="predicted"/>
<sequence length="307" mass="33709">MRFRACIALLLFVSACTTSAPSPREPAARDPRLANLQRAATLPWTDGGRCVVEEASQPWPVLVERCFQALDHDRIEFHDTTGSCAVASAGAAAVGIGVCVLAAPEIVVGAVIVTGMVVVGFAIKEALDAYELSGDYPEVGPVPETRPVPETQPAPQEPLPKQKPKPEPKGPDFPPLGPTEVTERGRRPECKPQRVKHLGGNDLHNKCADRVPLNSFPGWDVLINGKNFDALQMATRTLWDVKTDDFDKQDSRSQDFFIQMKLPEYKREKRLAEACGYDFVVGVRSKAHKIALERADSTLQVILMNWC</sequence>
<feature type="signal peptide" evidence="2">
    <location>
        <begin position="1"/>
        <end position="20"/>
    </location>
</feature>
<dbReference type="RefSeq" id="WP_267533918.1">
    <property type="nucleotide sequence ID" value="NZ_JAPNKA010000001.1"/>
</dbReference>
<feature type="domain" description="DUF6310" evidence="3">
    <location>
        <begin position="183"/>
        <end position="307"/>
    </location>
</feature>
<keyword evidence="2" id="KW-0732">Signal</keyword>
<feature type="region of interest" description="Disordered" evidence="1">
    <location>
        <begin position="138"/>
        <end position="197"/>
    </location>
</feature>
<dbReference type="EMBL" id="JAPNKA010000001">
    <property type="protein sequence ID" value="MCY1074967.1"/>
    <property type="molecule type" value="Genomic_DNA"/>
</dbReference>
<dbReference type="PROSITE" id="PS51257">
    <property type="entry name" value="PROKAR_LIPOPROTEIN"/>
    <property type="match status" value="1"/>
</dbReference>
<comment type="caution">
    <text evidence="4">The sequence shown here is derived from an EMBL/GenBank/DDBJ whole genome shotgun (WGS) entry which is preliminary data.</text>
</comment>
<feature type="compositionally biased region" description="Basic and acidic residues" evidence="1">
    <location>
        <begin position="181"/>
        <end position="192"/>
    </location>
</feature>
<gene>
    <name evidence="4" type="ORF">OV287_10730</name>
</gene>
<dbReference type="Proteomes" id="UP001207654">
    <property type="component" value="Unassembled WGS sequence"/>
</dbReference>
<dbReference type="Pfam" id="PF19829">
    <property type="entry name" value="DUF6310"/>
    <property type="match status" value="1"/>
</dbReference>
<evidence type="ECO:0000313" key="5">
    <source>
        <dbReference type="Proteomes" id="UP001207654"/>
    </source>
</evidence>
<feature type="chain" id="PRO_5047255240" evidence="2">
    <location>
        <begin position="21"/>
        <end position="307"/>
    </location>
</feature>
<dbReference type="InterPro" id="IPR046277">
    <property type="entry name" value="DUF6310"/>
</dbReference>
<evidence type="ECO:0000313" key="4">
    <source>
        <dbReference type="EMBL" id="MCY1074967.1"/>
    </source>
</evidence>
<evidence type="ECO:0000256" key="2">
    <source>
        <dbReference type="SAM" id="SignalP"/>
    </source>
</evidence>
<keyword evidence="5" id="KW-1185">Reference proteome</keyword>
<organism evidence="4 5">
    <name type="scientific">Archangium lansingense</name>
    <dbReference type="NCBI Taxonomy" id="2995310"/>
    <lineage>
        <taxon>Bacteria</taxon>
        <taxon>Pseudomonadati</taxon>
        <taxon>Myxococcota</taxon>
        <taxon>Myxococcia</taxon>
        <taxon>Myxococcales</taxon>
        <taxon>Cystobacterineae</taxon>
        <taxon>Archangiaceae</taxon>
        <taxon>Archangium</taxon>
    </lineage>
</organism>